<protein>
    <submittedName>
        <fullName evidence="2">Uncharacterized protein</fullName>
    </submittedName>
</protein>
<dbReference type="AlphaFoldDB" id="A0A2K5HF96"/>
<accession>A0A2K5HF96</accession>
<evidence type="ECO:0000313" key="3">
    <source>
        <dbReference type="Proteomes" id="UP000233080"/>
    </source>
</evidence>
<feature type="region of interest" description="Disordered" evidence="1">
    <location>
        <begin position="19"/>
        <end position="51"/>
    </location>
</feature>
<organism evidence="2 3">
    <name type="scientific">Colobus angolensis palliatus</name>
    <name type="common">Peters' Angolan colobus</name>
    <dbReference type="NCBI Taxonomy" id="336983"/>
    <lineage>
        <taxon>Eukaryota</taxon>
        <taxon>Metazoa</taxon>
        <taxon>Chordata</taxon>
        <taxon>Craniata</taxon>
        <taxon>Vertebrata</taxon>
        <taxon>Euteleostomi</taxon>
        <taxon>Mammalia</taxon>
        <taxon>Eutheria</taxon>
        <taxon>Euarchontoglires</taxon>
        <taxon>Primates</taxon>
        <taxon>Haplorrhini</taxon>
        <taxon>Catarrhini</taxon>
        <taxon>Cercopithecidae</taxon>
        <taxon>Colobinae</taxon>
        <taxon>Colobus</taxon>
    </lineage>
</organism>
<feature type="compositionally biased region" description="Basic residues" evidence="1">
    <location>
        <begin position="21"/>
        <end position="32"/>
    </location>
</feature>
<proteinExistence type="predicted"/>
<reference evidence="2" key="1">
    <citation type="submission" date="2025-08" db="UniProtKB">
        <authorList>
            <consortium name="Ensembl"/>
        </authorList>
    </citation>
    <scope>IDENTIFICATION</scope>
</reference>
<sequence length="87" mass="9797">MICCMSFWSAEPTERPLLICNKRKRPKKPRKKSQGEPSLPLPGRDDISTVRADTTEVVLNHLKPSYQSLPRELHASLESPSSQRLGA</sequence>
<dbReference type="Proteomes" id="UP000233080">
    <property type="component" value="Unassembled WGS sequence"/>
</dbReference>
<reference evidence="2" key="2">
    <citation type="submission" date="2025-09" db="UniProtKB">
        <authorList>
            <consortium name="Ensembl"/>
        </authorList>
    </citation>
    <scope>IDENTIFICATION</scope>
</reference>
<name>A0A2K5HF96_COLAP</name>
<evidence type="ECO:0000256" key="1">
    <source>
        <dbReference type="SAM" id="MobiDB-lite"/>
    </source>
</evidence>
<keyword evidence="3" id="KW-1185">Reference proteome</keyword>
<dbReference type="Ensembl" id="ENSCANT00000012290.1">
    <property type="protein sequence ID" value="ENSCANP00000003007.1"/>
    <property type="gene ID" value="ENSCANG00000011105.1"/>
</dbReference>
<evidence type="ECO:0000313" key="2">
    <source>
        <dbReference type="Ensembl" id="ENSCANP00000003007.1"/>
    </source>
</evidence>